<feature type="transmembrane region" description="Helical" evidence="1">
    <location>
        <begin position="70"/>
        <end position="94"/>
    </location>
</feature>
<dbReference type="AlphaFoldDB" id="A0A8H4V9C2"/>
<dbReference type="OrthoDB" id="5215637at2759"/>
<comment type="caution">
    <text evidence="2">The sequence shown here is derived from an EMBL/GenBank/DDBJ whole genome shotgun (WGS) entry which is preliminary data.</text>
</comment>
<gene>
    <name evidence="2" type="ORF">G6O67_000038</name>
</gene>
<evidence type="ECO:0000256" key="1">
    <source>
        <dbReference type="SAM" id="Phobius"/>
    </source>
</evidence>
<dbReference type="EMBL" id="JAAVMX010000001">
    <property type="protein sequence ID" value="KAF4512689.1"/>
    <property type="molecule type" value="Genomic_DNA"/>
</dbReference>
<accession>A0A8H4V9C2</accession>
<keyword evidence="1" id="KW-0812">Transmembrane</keyword>
<name>A0A8H4V9C2_9HYPO</name>
<keyword evidence="1" id="KW-1133">Transmembrane helix</keyword>
<evidence type="ECO:0000313" key="3">
    <source>
        <dbReference type="Proteomes" id="UP000557566"/>
    </source>
</evidence>
<keyword evidence="3" id="KW-1185">Reference proteome</keyword>
<proteinExistence type="predicted"/>
<evidence type="ECO:0000313" key="2">
    <source>
        <dbReference type="EMBL" id="KAF4512689.1"/>
    </source>
</evidence>
<organism evidence="2 3">
    <name type="scientific">Ophiocordyceps sinensis</name>
    <dbReference type="NCBI Taxonomy" id="72228"/>
    <lineage>
        <taxon>Eukaryota</taxon>
        <taxon>Fungi</taxon>
        <taxon>Dikarya</taxon>
        <taxon>Ascomycota</taxon>
        <taxon>Pezizomycotina</taxon>
        <taxon>Sordariomycetes</taxon>
        <taxon>Hypocreomycetidae</taxon>
        <taxon>Hypocreales</taxon>
        <taxon>Ophiocordycipitaceae</taxon>
        <taxon>Ophiocordyceps</taxon>
    </lineage>
</organism>
<protein>
    <submittedName>
        <fullName evidence="2">Uncharacterized protein</fullName>
    </submittedName>
</protein>
<sequence>MPALLPNQTNDWRGGLDVLQCNEGGKFCCRKASGQDNCCSNKSTVMTVNVGQLRLETRTRTGSAPKTNRLVVSGAVGGVLGAALLASLAALAVMCMRRPK</sequence>
<keyword evidence="1" id="KW-0472">Membrane</keyword>
<reference evidence="2 3" key="1">
    <citation type="journal article" date="2020" name="Genome Biol. Evol.">
        <title>A new high-quality draft genome assembly of the Chinese cordyceps Ophiocordyceps sinensis.</title>
        <authorList>
            <person name="Shu R."/>
            <person name="Zhang J."/>
            <person name="Meng Q."/>
            <person name="Zhang H."/>
            <person name="Zhou G."/>
            <person name="Li M."/>
            <person name="Wu P."/>
            <person name="Zhao Y."/>
            <person name="Chen C."/>
            <person name="Qin Q."/>
        </authorList>
    </citation>
    <scope>NUCLEOTIDE SEQUENCE [LARGE SCALE GENOMIC DNA]</scope>
    <source>
        <strain evidence="2 3">IOZ07</strain>
    </source>
</reference>
<dbReference type="Proteomes" id="UP000557566">
    <property type="component" value="Unassembled WGS sequence"/>
</dbReference>